<comment type="caution">
    <text evidence="1">The sequence shown here is derived from an EMBL/GenBank/DDBJ whole genome shotgun (WGS) entry which is preliminary data.</text>
</comment>
<dbReference type="Proteomes" id="UP001306950">
    <property type="component" value="Unassembled WGS sequence"/>
</dbReference>
<organism evidence="1 2">
    <name type="scientific">Paenibacillus haidiansis</name>
    <dbReference type="NCBI Taxonomy" id="1574488"/>
    <lineage>
        <taxon>Bacteria</taxon>
        <taxon>Bacillati</taxon>
        <taxon>Bacillota</taxon>
        <taxon>Bacilli</taxon>
        <taxon>Bacillales</taxon>
        <taxon>Paenibacillaceae</taxon>
        <taxon>Paenibacillus</taxon>
    </lineage>
</organism>
<reference evidence="1 2" key="1">
    <citation type="submission" date="2024-02" db="EMBL/GenBank/DDBJ databases">
        <title>A nitrogen-fixing paenibacillus bacterium.</title>
        <authorList>
            <person name="Zhang W.L."/>
            <person name="Chen S.F."/>
        </authorList>
    </citation>
    <scope>NUCLEOTIDE SEQUENCE [LARGE SCALE GENOMIC DNA]</scope>
    <source>
        <strain evidence="1 2">M1</strain>
    </source>
</reference>
<keyword evidence="2" id="KW-1185">Reference proteome</keyword>
<evidence type="ECO:0000313" key="2">
    <source>
        <dbReference type="Proteomes" id="UP001306950"/>
    </source>
</evidence>
<evidence type="ECO:0000313" key="1">
    <source>
        <dbReference type="EMBL" id="MEF2965393.1"/>
    </source>
</evidence>
<protein>
    <submittedName>
        <fullName evidence="1">Uncharacterized protein</fullName>
    </submittedName>
</protein>
<dbReference type="RefSeq" id="WP_331845625.1">
    <property type="nucleotide sequence ID" value="NZ_JAZHPZ010000002.1"/>
</dbReference>
<gene>
    <name evidence="1" type="ORF">V3851_06060</name>
</gene>
<dbReference type="EMBL" id="JAZHPZ010000002">
    <property type="protein sequence ID" value="MEF2965393.1"/>
    <property type="molecule type" value="Genomic_DNA"/>
</dbReference>
<proteinExistence type="predicted"/>
<sequence length="174" mass="20154">MQNVFEPTLLSSSKESLEVQNKISVENMSSIYVKEPHPTILIDGKPLDIMLNEICPNELVFGLIPTMVDWMNFDEEFKLVENVFATSHELKIIPILMCPDDCDLSCTLIVAEEKTTQDQVKWNRIGIDMNKPNELINQNRFLESGVKWLDKVPIMTFSKEEYIKSLEKIYRRAN</sequence>
<name>A0ABU7VNP9_9BACL</name>
<accession>A0ABU7VNP9</accession>